<feature type="transmembrane region" description="Helical" evidence="1">
    <location>
        <begin position="187"/>
        <end position="203"/>
    </location>
</feature>
<keyword evidence="1" id="KW-0812">Transmembrane</keyword>
<gene>
    <name evidence="2" type="ORF">F0919_10450</name>
</gene>
<name>A0A5M6CPE0_9BACT</name>
<sequence length="208" mass="25475">MFLWYIYILLLLLNLVFALIRWGKLRTPIKWLFGLLCWVFLIEIFRKLCDEQWKSFGTHLNIPIEMMFQFLYFYYLLNKKKRIFLYGGLTFFFTALFVAWNVDNDFFWQKNFIDGVFMDVCITFWTGLFFYELIQKPIRYNINIDGNFWVNCGNILYYPGTILLFGLNRYLESVNPELWQNLRPLNYFLNLLIYVLYLIAFIMDRNKK</sequence>
<feature type="transmembrane region" description="Helical" evidence="1">
    <location>
        <begin position="28"/>
        <end position="45"/>
    </location>
</feature>
<feature type="transmembrane region" description="Helical" evidence="1">
    <location>
        <begin position="112"/>
        <end position="134"/>
    </location>
</feature>
<organism evidence="2 3">
    <name type="scientific">Taibaiella lutea</name>
    <dbReference type="NCBI Taxonomy" id="2608001"/>
    <lineage>
        <taxon>Bacteria</taxon>
        <taxon>Pseudomonadati</taxon>
        <taxon>Bacteroidota</taxon>
        <taxon>Chitinophagia</taxon>
        <taxon>Chitinophagales</taxon>
        <taxon>Chitinophagaceae</taxon>
        <taxon>Taibaiella</taxon>
    </lineage>
</organism>
<keyword evidence="3" id="KW-1185">Reference proteome</keyword>
<keyword evidence="1" id="KW-1133">Transmembrane helix</keyword>
<dbReference type="RefSeq" id="WP_150032688.1">
    <property type="nucleotide sequence ID" value="NZ_VWSH01000002.1"/>
</dbReference>
<feature type="transmembrane region" description="Helical" evidence="1">
    <location>
        <begin position="83"/>
        <end position="100"/>
    </location>
</feature>
<dbReference type="Proteomes" id="UP000323632">
    <property type="component" value="Unassembled WGS sequence"/>
</dbReference>
<proteinExistence type="predicted"/>
<keyword evidence="1" id="KW-0472">Membrane</keyword>
<protein>
    <submittedName>
        <fullName evidence="2">Uncharacterized protein</fullName>
    </submittedName>
</protein>
<reference evidence="2 3" key="1">
    <citation type="submission" date="2019-09" db="EMBL/GenBank/DDBJ databases">
        <title>Genome sequence and assembly of Taibaiella sp.</title>
        <authorList>
            <person name="Chhetri G."/>
        </authorList>
    </citation>
    <scope>NUCLEOTIDE SEQUENCE [LARGE SCALE GENOMIC DNA]</scope>
    <source>
        <strain evidence="2 3">KVB11</strain>
    </source>
</reference>
<dbReference type="AlphaFoldDB" id="A0A5M6CPE0"/>
<evidence type="ECO:0000313" key="3">
    <source>
        <dbReference type="Proteomes" id="UP000323632"/>
    </source>
</evidence>
<dbReference type="EMBL" id="VWSH01000002">
    <property type="protein sequence ID" value="KAA5535009.1"/>
    <property type="molecule type" value="Genomic_DNA"/>
</dbReference>
<comment type="caution">
    <text evidence="2">The sequence shown here is derived from an EMBL/GenBank/DDBJ whole genome shotgun (WGS) entry which is preliminary data.</text>
</comment>
<evidence type="ECO:0000313" key="2">
    <source>
        <dbReference type="EMBL" id="KAA5535009.1"/>
    </source>
</evidence>
<evidence type="ECO:0000256" key="1">
    <source>
        <dbReference type="SAM" id="Phobius"/>
    </source>
</evidence>
<feature type="transmembrane region" description="Helical" evidence="1">
    <location>
        <begin position="146"/>
        <end position="167"/>
    </location>
</feature>
<accession>A0A5M6CPE0</accession>